<gene>
    <name evidence="3" type="primary">LOC113865307</name>
</gene>
<reference evidence="2" key="1">
    <citation type="journal article" date="2019" name="Toxins">
        <title>Detection of Abrin-Like and Prepropulchellin-Like Toxin Genes and Transcripts Using Whole Genome Sequencing and Full-Length Transcript Sequencing of Abrus precatorius.</title>
        <authorList>
            <person name="Hovde B.T."/>
            <person name="Daligault H.E."/>
            <person name="Hanschen E.R."/>
            <person name="Kunde Y.A."/>
            <person name="Johnson M.B."/>
            <person name="Starkenburg S.R."/>
            <person name="Johnson S.L."/>
        </authorList>
    </citation>
    <scope>NUCLEOTIDE SEQUENCE [LARGE SCALE GENOMIC DNA]</scope>
</reference>
<organism evidence="2 3">
    <name type="scientific">Abrus precatorius</name>
    <name type="common">Indian licorice</name>
    <name type="synonym">Glycine abrus</name>
    <dbReference type="NCBI Taxonomy" id="3816"/>
    <lineage>
        <taxon>Eukaryota</taxon>
        <taxon>Viridiplantae</taxon>
        <taxon>Streptophyta</taxon>
        <taxon>Embryophyta</taxon>
        <taxon>Tracheophyta</taxon>
        <taxon>Spermatophyta</taxon>
        <taxon>Magnoliopsida</taxon>
        <taxon>eudicotyledons</taxon>
        <taxon>Gunneridae</taxon>
        <taxon>Pentapetalae</taxon>
        <taxon>rosids</taxon>
        <taxon>fabids</taxon>
        <taxon>Fabales</taxon>
        <taxon>Fabaceae</taxon>
        <taxon>Papilionoideae</taxon>
        <taxon>50 kb inversion clade</taxon>
        <taxon>NPAAA clade</taxon>
        <taxon>indigoferoid/millettioid clade</taxon>
        <taxon>Abreae</taxon>
        <taxon>Abrus</taxon>
    </lineage>
</organism>
<dbReference type="InterPro" id="IPR003676">
    <property type="entry name" value="SAUR_fam"/>
</dbReference>
<dbReference type="AlphaFoldDB" id="A0A8B8LGS6"/>
<evidence type="ECO:0000313" key="3">
    <source>
        <dbReference type="RefSeq" id="XP_027355571.1"/>
    </source>
</evidence>
<dbReference type="GeneID" id="113865307"/>
<evidence type="ECO:0000313" key="2">
    <source>
        <dbReference type="Proteomes" id="UP000694853"/>
    </source>
</evidence>
<comment type="similarity">
    <text evidence="1">Belongs to the ARG7 family.</text>
</comment>
<accession>A0A8B8LGS6</accession>
<dbReference type="Proteomes" id="UP000694853">
    <property type="component" value="Unplaced"/>
</dbReference>
<name>A0A8B8LGS6_ABRPR</name>
<dbReference type="KEGG" id="aprc:113865307"/>
<protein>
    <submittedName>
        <fullName evidence="3">Auxin-induced protein X10A-like</fullName>
    </submittedName>
</protein>
<dbReference type="RefSeq" id="XP_027355571.1">
    <property type="nucleotide sequence ID" value="XM_027499770.1"/>
</dbReference>
<sequence>MGFHLKGLKGIRRSSLPTTQTASKGVEVPKGYLAVYVGDNMRRFVIPISYLNQPSFQDLLSQSEEEFGYSHPRGGLTIPYENFTLFFKTFEMGFHLPSIRRASFTGSQASSKVVNVPKGYLAVYVGEKMKRFVIPISYLNQPAFQELLSQVEGEFGHDHPRGGLTIPCMEDVFLQVTSQLNEL</sequence>
<dbReference type="Pfam" id="PF02519">
    <property type="entry name" value="Auxin_inducible"/>
    <property type="match status" value="2"/>
</dbReference>
<evidence type="ECO:0000256" key="1">
    <source>
        <dbReference type="ARBA" id="ARBA00006974"/>
    </source>
</evidence>
<reference evidence="3" key="2">
    <citation type="submission" date="2025-08" db="UniProtKB">
        <authorList>
            <consortium name="RefSeq"/>
        </authorList>
    </citation>
    <scope>IDENTIFICATION</scope>
    <source>
        <tissue evidence="3">Young leaves</tissue>
    </source>
</reference>
<dbReference type="GO" id="GO:0009733">
    <property type="term" value="P:response to auxin"/>
    <property type="evidence" value="ECO:0007669"/>
    <property type="project" value="InterPro"/>
</dbReference>
<dbReference type="OrthoDB" id="1874484at2759"/>
<dbReference type="PANTHER" id="PTHR31929">
    <property type="entry name" value="SAUR-LIKE AUXIN-RESPONSIVE PROTEIN FAMILY-RELATED"/>
    <property type="match status" value="1"/>
</dbReference>
<keyword evidence="2" id="KW-1185">Reference proteome</keyword>
<proteinExistence type="inferred from homology"/>